<gene>
    <name evidence="1" type="ORF">J2Z19_003769</name>
</gene>
<keyword evidence="1" id="KW-0378">Hydrolase</keyword>
<sequence>MASIEQDTVDQEIQDLFQTATDTGWAWKNKKAKPAKDALRKALFAAQGNRCAYCRRRIKDMLGHSELDHILPKEKFGNEDRWTSNNVADRKNTGGYEAFTFEPFNLVLTCKPCNNAKGTYDCRSDRSGEPSPAYVVGDEEYYEWIHPFVHNYDDHITLLKDLIYQPANGSTKGDAVITACSLESVGAVERNACELKVKEAKTIAKAFMLLMEEHEFHSWDALVAIVHNQFPHETVEKIQESGTLIKEFWEAQI</sequence>
<comment type="caution">
    <text evidence="1">The sequence shown here is derived from an EMBL/GenBank/DDBJ whole genome shotgun (WGS) entry which is preliminary data.</text>
</comment>
<evidence type="ECO:0000313" key="1">
    <source>
        <dbReference type="EMBL" id="MBP1874045.1"/>
    </source>
</evidence>
<keyword evidence="1" id="KW-0540">Nuclease</keyword>
<accession>A0ACC5SYY0</accession>
<reference evidence="1" key="1">
    <citation type="submission" date="2021-03" db="EMBL/GenBank/DDBJ databases">
        <title>Genomic Encyclopedia of Type Strains, Phase IV (KMG-IV): sequencing the most valuable type-strain genomes for metagenomic binning, comparative biology and taxonomic classification.</title>
        <authorList>
            <person name="Goeker M."/>
        </authorList>
    </citation>
    <scope>NUCLEOTIDE SEQUENCE</scope>
    <source>
        <strain evidence="1">DSM 18131</strain>
    </source>
</reference>
<dbReference type="EMBL" id="JAGGJR010000006">
    <property type="protein sequence ID" value="MBP1874045.1"/>
    <property type="molecule type" value="Genomic_DNA"/>
</dbReference>
<dbReference type="Proteomes" id="UP000823773">
    <property type="component" value="Unassembled WGS sequence"/>
</dbReference>
<evidence type="ECO:0000313" key="2">
    <source>
        <dbReference type="Proteomes" id="UP000823773"/>
    </source>
</evidence>
<organism evidence="1 2">
    <name type="scientific">Ensifer adhaerens</name>
    <name type="common">Sinorhizobium morelense</name>
    <dbReference type="NCBI Taxonomy" id="106592"/>
    <lineage>
        <taxon>Bacteria</taxon>
        <taxon>Pseudomonadati</taxon>
        <taxon>Pseudomonadota</taxon>
        <taxon>Alphaproteobacteria</taxon>
        <taxon>Hyphomicrobiales</taxon>
        <taxon>Rhizobiaceae</taxon>
        <taxon>Sinorhizobium/Ensifer group</taxon>
        <taxon>Ensifer</taxon>
    </lineage>
</organism>
<keyword evidence="1" id="KW-0255">Endonuclease</keyword>
<proteinExistence type="predicted"/>
<name>A0ACC5SYY0_ENSAD</name>
<keyword evidence="2" id="KW-1185">Reference proteome</keyword>
<protein>
    <submittedName>
        <fullName evidence="1">5-methylcytosine-specific restriction endonuclease McrA</fullName>
    </submittedName>
</protein>